<evidence type="ECO:0000313" key="2">
    <source>
        <dbReference type="EMBL" id="TDC77883.1"/>
    </source>
</evidence>
<organism evidence="2 3">
    <name type="scientific">Streptomyces hainanensis</name>
    <dbReference type="NCBI Taxonomy" id="402648"/>
    <lineage>
        <taxon>Bacteria</taxon>
        <taxon>Bacillati</taxon>
        <taxon>Actinomycetota</taxon>
        <taxon>Actinomycetes</taxon>
        <taxon>Kitasatosporales</taxon>
        <taxon>Streptomycetaceae</taxon>
        <taxon>Streptomyces</taxon>
    </lineage>
</organism>
<evidence type="ECO:0000313" key="3">
    <source>
        <dbReference type="Proteomes" id="UP000295345"/>
    </source>
</evidence>
<feature type="domain" description="HTH cro/C1-type" evidence="1">
    <location>
        <begin position="23"/>
        <end position="96"/>
    </location>
</feature>
<evidence type="ECO:0000259" key="1">
    <source>
        <dbReference type="SMART" id="SM00530"/>
    </source>
</evidence>
<protein>
    <submittedName>
        <fullName evidence="2">Transcriptional regulator</fullName>
    </submittedName>
</protein>
<dbReference type="InterPro" id="IPR001387">
    <property type="entry name" value="Cro/C1-type_HTH"/>
</dbReference>
<reference evidence="2 3" key="1">
    <citation type="submission" date="2019-03" db="EMBL/GenBank/DDBJ databases">
        <title>Draft genome sequences of novel Actinobacteria.</title>
        <authorList>
            <person name="Sahin N."/>
            <person name="Ay H."/>
            <person name="Saygin H."/>
        </authorList>
    </citation>
    <scope>NUCLEOTIDE SEQUENCE [LARGE SCALE GENOMIC DNA]</scope>
    <source>
        <strain evidence="2 3">DSM 41900</strain>
    </source>
</reference>
<proteinExistence type="predicted"/>
<dbReference type="OrthoDB" id="3542608at2"/>
<dbReference type="EMBL" id="SMKI01000044">
    <property type="protein sequence ID" value="TDC77883.1"/>
    <property type="molecule type" value="Genomic_DNA"/>
</dbReference>
<gene>
    <name evidence="2" type="ORF">E1283_06325</name>
</gene>
<dbReference type="Gene3D" id="3.30.450.180">
    <property type="match status" value="1"/>
</dbReference>
<accession>A0A4R4TRP5</accession>
<dbReference type="SUPFAM" id="SSF47413">
    <property type="entry name" value="lambda repressor-like DNA-binding domains"/>
    <property type="match status" value="1"/>
</dbReference>
<dbReference type="InterPro" id="IPR010982">
    <property type="entry name" value="Lambda_DNA-bd_dom_sf"/>
</dbReference>
<name>A0A4R4TRP5_9ACTN</name>
<sequence length="321" mass="36821">MQPFANRGAMAITTQQRRELGAFLRNRRERLAPEAAGISESYGRRRTPGLRREELAQLAGVSVTWYTWLEQARKIKVSSQVLGSLARALRLDETETSHLFRLAGEVSPSTQEPCRRDQIPAQYVDFLELQDPLPAFISNDRFDVLAWTQGFCVLFSYFESLPPRRRNSLAMMFDSRARYLFPEWEKDAMEAVALFRAQAADQLVQPEYANLVHELERDSADFRTVWERLDLAPASPSVRLFDHPVLGRIELGYVKLRLAAVDATLVVYQPLRDRRLLDRIRDLVEERMRTQLVRGPRSAGKFDGESVSEHVLRVPAGFDSL</sequence>
<comment type="caution">
    <text evidence="2">The sequence shown here is derived from an EMBL/GenBank/DDBJ whole genome shotgun (WGS) entry which is preliminary data.</text>
</comment>
<dbReference type="AlphaFoldDB" id="A0A4R4TRP5"/>
<dbReference type="Pfam" id="PF13560">
    <property type="entry name" value="HTH_31"/>
    <property type="match status" value="1"/>
</dbReference>
<dbReference type="InterPro" id="IPR041413">
    <property type="entry name" value="MLTR_LBD"/>
</dbReference>
<dbReference type="Pfam" id="PF17765">
    <property type="entry name" value="MLTR_LBD"/>
    <property type="match status" value="1"/>
</dbReference>
<keyword evidence="3" id="KW-1185">Reference proteome</keyword>
<dbReference type="CDD" id="cd00093">
    <property type="entry name" value="HTH_XRE"/>
    <property type="match status" value="1"/>
</dbReference>
<dbReference type="GO" id="GO:0003677">
    <property type="term" value="F:DNA binding"/>
    <property type="evidence" value="ECO:0007669"/>
    <property type="project" value="InterPro"/>
</dbReference>
<dbReference type="PANTHER" id="PTHR35010">
    <property type="entry name" value="BLL4672 PROTEIN-RELATED"/>
    <property type="match status" value="1"/>
</dbReference>
<dbReference type="Gene3D" id="1.10.260.40">
    <property type="entry name" value="lambda repressor-like DNA-binding domains"/>
    <property type="match status" value="1"/>
</dbReference>
<dbReference type="Proteomes" id="UP000295345">
    <property type="component" value="Unassembled WGS sequence"/>
</dbReference>
<dbReference type="SMART" id="SM00530">
    <property type="entry name" value="HTH_XRE"/>
    <property type="match status" value="1"/>
</dbReference>